<dbReference type="Proteomes" id="UP000515663">
    <property type="component" value="Chromosome"/>
</dbReference>
<name>A0A7D7LY14_9ACTN</name>
<evidence type="ECO:0000313" key="3">
    <source>
        <dbReference type="Proteomes" id="UP000515663"/>
    </source>
</evidence>
<proteinExistence type="predicted"/>
<dbReference type="Gene3D" id="3.10.450.50">
    <property type="match status" value="1"/>
</dbReference>
<sequence>MTVEQAGLADKIDAAVTAYIDLLNSGTAEQIADLYAADATVEDPIGADIRNTREQLVEFYSVITGMDERTATLKWKKIAGDTAVFEFTLVTKTSGLAFEITPVDIMVFDDEGKVSSMRAVWKPEDLTQL</sequence>
<dbReference type="InterPro" id="IPR037401">
    <property type="entry name" value="SnoaL-like"/>
</dbReference>
<evidence type="ECO:0000259" key="1">
    <source>
        <dbReference type="Pfam" id="PF12680"/>
    </source>
</evidence>
<keyword evidence="3" id="KW-1185">Reference proteome</keyword>
<evidence type="ECO:0000313" key="2">
    <source>
        <dbReference type="EMBL" id="QMT01596.1"/>
    </source>
</evidence>
<dbReference type="RefSeq" id="WP_219850240.1">
    <property type="nucleotide sequence ID" value="NZ_CP059491.1"/>
</dbReference>
<dbReference type="EMBL" id="CP059491">
    <property type="protein sequence ID" value="QMT01596.1"/>
    <property type="molecule type" value="Genomic_DNA"/>
</dbReference>
<dbReference type="InterPro" id="IPR032710">
    <property type="entry name" value="NTF2-like_dom_sf"/>
</dbReference>
<dbReference type="KEGG" id="gji:H1R19_22780"/>
<feature type="domain" description="SnoaL-like" evidence="1">
    <location>
        <begin position="16"/>
        <end position="116"/>
    </location>
</feature>
<dbReference type="Pfam" id="PF12680">
    <property type="entry name" value="SnoaL_2"/>
    <property type="match status" value="1"/>
</dbReference>
<organism evidence="2 3">
    <name type="scientific">Gordonia jinghuaiqii</name>
    <dbReference type="NCBI Taxonomy" id="2758710"/>
    <lineage>
        <taxon>Bacteria</taxon>
        <taxon>Bacillati</taxon>
        <taxon>Actinomycetota</taxon>
        <taxon>Actinomycetes</taxon>
        <taxon>Mycobacteriales</taxon>
        <taxon>Gordoniaceae</taxon>
        <taxon>Gordonia</taxon>
    </lineage>
</organism>
<protein>
    <submittedName>
        <fullName evidence="2">Nuclear transport factor 2 family protein</fullName>
    </submittedName>
</protein>
<dbReference type="AlphaFoldDB" id="A0A7D7LY14"/>
<gene>
    <name evidence="2" type="ORF">H1R19_22780</name>
</gene>
<dbReference type="SUPFAM" id="SSF54427">
    <property type="entry name" value="NTF2-like"/>
    <property type="match status" value="1"/>
</dbReference>
<reference evidence="3" key="1">
    <citation type="submission" date="2020-07" db="EMBL/GenBank/DDBJ databases">
        <title>novel species isolated from the respiratory tract of Marmot.</title>
        <authorList>
            <person name="Zhang G."/>
        </authorList>
    </citation>
    <scope>NUCLEOTIDE SEQUENCE [LARGE SCALE GENOMIC DNA]</scope>
    <source>
        <strain evidence="3">686</strain>
    </source>
</reference>
<accession>A0A7D7LY14</accession>